<dbReference type="PROSITE" id="PS50949">
    <property type="entry name" value="HTH_GNTR"/>
    <property type="match status" value="1"/>
</dbReference>
<comment type="caution">
    <text evidence="7">The sequence shown here is derived from an EMBL/GenBank/DDBJ whole genome shotgun (WGS) entry which is preliminary data.</text>
</comment>
<dbReference type="CDD" id="cd00609">
    <property type="entry name" value="AAT_like"/>
    <property type="match status" value="1"/>
</dbReference>
<dbReference type="SUPFAM" id="SSF46785">
    <property type="entry name" value="Winged helix' DNA-binding domain"/>
    <property type="match status" value="1"/>
</dbReference>
<comment type="similarity">
    <text evidence="1">In the C-terminal section; belongs to the class-I pyridoxal-phosphate-dependent aminotransferase family.</text>
</comment>
<evidence type="ECO:0000256" key="1">
    <source>
        <dbReference type="ARBA" id="ARBA00005384"/>
    </source>
</evidence>
<evidence type="ECO:0000313" key="8">
    <source>
        <dbReference type="Proteomes" id="UP000598174"/>
    </source>
</evidence>
<dbReference type="GO" id="GO:0003677">
    <property type="term" value="F:DNA binding"/>
    <property type="evidence" value="ECO:0007669"/>
    <property type="project" value="UniProtKB-KW"/>
</dbReference>
<dbReference type="InterPro" id="IPR036388">
    <property type="entry name" value="WH-like_DNA-bd_sf"/>
</dbReference>
<dbReference type="InterPro" id="IPR051446">
    <property type="entry name" value="HTH_trans_reg/aminotransferase"/>
</dbReference>
<keyword evidence="8" id="KW-1185">Reference proteome</keyword>
<dbReference type="Gene3D" id="3.40.640.10">
    <property type="entry name" value="Type I PLP-dependent aspartate aminotransferase-like (Major domain)"/>
    <property type="match status" value="1"/>
</dbReference>
<dbReference type="GO" id="GO:0030170">
    <property type="term" value="F:pyridoxal phosphate binding"/>
    <property type="evidence" value="ECO:0007669"/>
    <property type="project" value="InterPro"/>
</dbReference>
<keyword evidence="4" id="KW-0238">DNA-binding</keyword>
<dbReference type="PANTHER" id="PTHR46577">
    <property type="entry name" value="HTH-TYPE TRANSCRIPTIONAL REGULATORY PROTEIN GABR"/>
    <property type="match status" value="1"/>
</dbReference>
<proteinExistence type="inferred from homology"/>
<evidence type="ECO:0000313" key="7">
    <source>
        <dbReference type="EMBL" id="GIE09236.1"/>
    </source>
</evidence>
<dbReference type="GO" id="GO:0003700">
    <property type="term" value="F:DNA-binding transcription factor activity"/>
    <property type="evidence" value="ECO:0007669"/>
    <property type="project" value="InterPro"/>
</dbReference>
<dbReference type="SUPFAM" id="SSF53383">
    <property type="entry name" value="PLP-dependent transferases"/>
    <property type="match status" value="1"/>
</dbReference>
<dbReference type="RefSeq" id="WP_203815849.1">
    <property type="nucleotide sequence ID" value="NZ_BAAABP010000021.1"/>
</dbReference>
<keyword evidence="5" id="KW-0804">Transcription</keyword>
<dbReference type="CDD" id="cd07377">
    <property type="entry name" value="WHTH_GntR"/>
    <property type="match status" value="1"/>
</dbReference>
<dbReference type="Pfam" id="PF00155">
    <property type="entry name" value="Aminotran_1_2"/>
    <property type="match status" value="1"/>
</dbReference>
<evidence type="ECO:0000256" key="5">
    <source>
        <dbReference type="ARBA" id="ARBA00023163"/>
    </source>
</evidence>
<dbReference type="EMBL" id="BOMM01000008">
    <property type="protein sequence ID" value="GIE09236.1"/>
    <property type="molecule type" value="Genomic_DNA"/>
</dbReference>
<evidence type="ECO:0000256" key="4">
    <source>
        <dbReference type="ARBA" id="ARBA00023125"/>
    </source>
</evidence>
<dbReference type="InterPro" id="IPR036390">
    <property type="entry name" value="WH_DNA-bd_sf"/>
</dbReference>
<dbReference type="Gene3D" id="1.10.10.10">
    <property type="entry name" value="Winged helix-like DNA-binding domain superfamily/Winged helix DNA-binding domain"/>
    <property type="match status" value="1"/>
</dbReference>
<name>A0A919IUE6_9ACTN</name>
<feature type="domain" description="HTH gntR-type" evidence="6">
    <location>
        <begin position="9"/>
        <end position="77"/>
    </location>
</feature>
<evidence type="ECO:0000256" key="3">
    <source>
        <dbReference type="ARBA" id="ARBA00023015"/>
    </source>
</evidence>
<evidence type="ECO:0000259" key="6">
    <source>
        <dbReference type="PROSITE" id="PS50949"/>
    </source>
</evidence>
<dbReference type="Proteomes" id="UP000598174">
    <property type="component" value="Unassembled WGS sequence"/>
</dbReference>
<reference evidence="7" key="1">
    <citation type="submission" date="2021-01" db="EMBL/GenBank/DDBJ databases">
        <title>Whole genome shotgun sequence of Actinoplanes ferrugineus NBRC 15555.</title>
        <authorList>
            <person name="Komaki H."/>
            <person name="Tamura T."/>
        </authorList>
    </citation>
    <scope>NUCLEOTIDE SEQUENCE</scope>
    <source>
        <strain evidence="7">NBRC 15555</strain>
    </source>
</reference>
<evidence type="ECO:0000256" key="2">
    <source>
        <dbReference type="ARBA" id="ARBA00022898"/>
    </source>
</evidence>
<sequence length="448" mass="46618">MSAQYQVSGDSAAAISASIESGVLRGDFVWGAALPPIRVLAGDLHVSPATVAKAYQELRHRGVLEADGRRGTRVRSRPSIAGPRSSLRLPVPEGVLDLSSGEPDIRWLPRIDGALHAVADLSGAPQGYAAAVAMPELIDMARPRLAADGVPVEDAAITAASGTLDAIERLLTVHLRPGDAVAVEDPGWANLIDLLAALDLRPIPVTIDQEGPEAESLAAALRAGARAVVVTVRAQNPTGAALSESRAGALRTVLSAHARVLLIEDDHAAELAGAPLHCLGPVTESWAFIRSASKPFGPDLRIAVMAGDQTTIARVMGRMRLGTGWVSTILQRLLLRLWLDDDVTVKVAGAAAGYARRRRALCDALSARGLTAEGSTGINAWVRVPDETRTIGLLRDAGYAVAPGSLFRIDSPPGIRITISPLDDADIPPLAEAVAAAAGPAGLPSPAR</sequence>
<dbReference type="InterPro" id="IPR015424">
    <property type="entry name" value="PyrdxlP-dep_Trfase"/>
</dbReference>
<dbReference type="InterPro" id="IPR004839">
    <property type="entry name" value="Aminotransferase_I/II_large"/>
</dbReference>
<dbReference type="AlphaFoldDB" id="A0A919IUE6"/>
<dbReference type="SMART" id="SM00345">
    <property type="entry name" value="HTH_GNTR"/>
    <property type="match status" value="1"/>
</dbReference>
<gene>
    <name evidence="7" type="ORF">Afe05nite_10760</name>
</gene>
<dbReference type="Pfam" id="PF00392">
    <property type="entry name" value="GntR"/>
    <property type="match status" value="1"/>
</dbReference>
<dbReference type="InterPro" id="IPR015421">
    <property type="entry name" value="PyrdxlP-dep_Trfase_major"/>
</dbReference>
<protein>
    <submittedName>
        <fullName evidence="7">GntR family transcriptional regulator</fullName>
    </submittedName>
</protein>
<keyword evidence="3" id="KW-0805">Transcription regulation</keyword>
<dbReference type="PANTHER" id="PTHR46577:SF1">
    <property type="entry name" value="HTH-TYPE TRANSCRIPTIONAL REGULATORY PROTEIN GABR"/>
    <property type="match status" value="1"/>
</dbReference>
<keyword evidence="2" id="KW-0663">Pyridoxal phosphate</keyword>
<organism evidence="7 8">
    <name type="scientific">Paractinoplanes ferrugineus</name>
    <dbReference type="NCBI Taxonomy" id="113564"/>
    <lineage>
        <taxon>Bacteria</taxon>
        <taxon>Bacillati</taxon>
        <taxon>Actinomycetota</taxon>
        <taxon>Actinomycetes</taxon>
        <taxon>Micromonosporales</taxon>
        <taxon>Micromonosporaceae</taxon>
        <taxon>Paractinoplanes</taxon>
    </lineage>
</organism>
<accession>A0A919IUE6</accession>
<dbReference type="InterPro" id="IPR000524">
    <property type="entry name" value="Tscrpt_reg_HTH_GntR"/>
</dbReference>